<dbReference type="NCBIfam" id="TIGR00681">
    <property type="entry name" value="kdpC"/>
    <property type="match status" value="1"/>
</dbReference>
<evidence type="ECO:0000313" key="13">
    <source>
        <dbReference type="EMBL" id="MCO5978764.1"/>
    </source>
</evidence>
<keyword evidence="8 11" id="KW-1133">Transmembrane helix</keyword>
<dbReference type="RefSeq" id="WP_252771626.1">
    <property type="nucleotide sequence ID" value="NZ_JAMXMC010000012.1"/>
</dbReference>
<keyword evidence="4 11" id="KW-0812">Transmembrane</keyword>
<protein>
    <recommendedName>
        <fullName evidence="11">Potassium-transporting ATPase KdpC subunit</fullName>
    </recommendedName>
    <alternativeName>
        <fullName evidence="11">ATP phosphohydrolase [potassium-transporting] C chain</fullName>
    </alternativeName>
    <alternativeName>
        <fullName evidence="11">Potassium-binding and translocating subunit C</fullName>
    </alternativeName>
    <alternativeName>
        <fullName evidence="11">Potassium-translocating ATPase C chain</fullName>
    </alternativeName>
</protein>
<comment type="subunit">
    <text evidence="11">The system is composed of three essential subunits: KdpA, KdpB and KdpC.</text>
</comment>
<reference evidence="13 14" key="1">
    <citation type="submission" date="2022-06" db="EMBL/GenBank/DDBJ databases">
        <title>Ideonella sp. NS12-5 Genome sequencing and assembly.</title>
        <authorList>
            <person name="Jung Y."/>
        </authorList>
    </citation>
    <scope>NUCLEOTIDE SEQUENCE [LARGE SCALE GENOMIC DNA]</scope>
    <source>
        <strain evidence="13 14">NS12-5</strain>
    </source>
</reference>
<keyword evidence="1 11" id="KW-0813">Transport</keyword>
<feature type="transmembrane region" description="Helical" evidence="11">
    <location>
        <begin position="20"/>
        <end position="42"/>
    </location>
</feature>
<keyword evidence="7 11" id="KW-0630">Potassium</keyword>
<evidence type="ECO:0000256" key="2">
    <source>
        <dbReference type="ARBA" id="ARBA00022475"/>
    </source>
</evidence>
<evidence type="ECO:0000256" key="7">
    <source>
        <dbReference type="ARBA" id="ARBA00022958"/>
    </source>
</evidence>
<evidence type="ECO:0000256" key="4">
    <source>
        <dbReference type="ARBA" id="ARBA00022692"/>
    </source>
</evidence>
<comment type="subcellular location">
    <subcellularLocation>
        <location evidence="11">Cell membrane</location>
        <topology evidence="11">Single-pass membrane protein</topology>
    </subcellularLocation>
</comment>
<keyword evidence="14" id="KW-1185">Reference proteome</keyword>
<dbReference type="NCBIfam" id="NF001454">
    <property type="entry name" value="PRK00315.1"/>
    <property type="match status" value="1"/>
</dbReference>
<evidence type="ECO:0000256" key="5">
    <source>
        <dbReference type="ARBA" id="ARBA00022741"/>
    </source>
</evidence>
<dbReference type="PANTHER" id="PTHR30042">
    <property type="entry name" value="POTASSIUM-TRANSPORTING ATPASE C CHAIN"/>
    <property type="match status" value="1"/>
</dbReference>
<evidence type="ECO:0000256" key="3">
    <source>
        <dbReference type="ARBA" id="ARBA00022538"/>
    </source>
</evidence>
<keyword evidence="9 11" id="KW-0406">Ion transport</keyword>
<evidence type="ECO:0000256" key="10">
    <source>
        <dbReference type="ARBA" id="ARBA00023136"/>
    </source>
</evidence>
<keyword evidence="3 11" id="KW-0633">Potassium transport</keyword>
<keyword evidence="5 11" id="KW-0547">Nucleotide-binding</keyword>
<evidence type="ECO:0000256" key="1">
    <source>
        <dbReference type="ARBA" id="ARBA00022448"/>
    </source>
</evidence>
<dbReference type="Pfam" id="PF02669">
    <property type="entry name" value="KdpC"/>
    <property type="match status" value="1"/>
</dbReference>
<evidence type="ECO:0000256" key="8">
    <source>
        <dbReference type="ARBA" id="ARBA00022989"/>
    </source>
</evidence>
<dbReference type="PANTHER" id="PTHR30042:SF2">
    <property type="entry name" value="POTASSIUM-TRANSPORTING ATPASE KDPC SUBUNIT"/>
    <property type="match status" value="1"/>
</dbReference>
<name>A0ABT1BSG9_9BURK</name>
<dbReference type="Proteomes" id="UP001204851">
    <property type="component" value="Unassembled WGS sequence"/>
</dbReference>
<evidence type="ECO:0000256" key="12">
    <source>
        <dbReference type="SAM" id="MobiDB-lite"/>
    </source>
</evidence>
<keyword evidence="6 11" id="KW-0067">ATP-binding</keyword>
<accession>A0ABT1BSG9</accession>
<organism evidence="13 14">
    <name type="scientific">Ideonella oryzae</name>
    <dbReference type="NCBI Taxonomy" id="2937441"/>
    <lineage>
        <taxon>Bacteria</taxon>
        <taxon>Pseudomonadati</taxon>
        <taxon>Pseudomonadota</taxon>
        <taxon>Betaproteobacteria</taxon>
        <taxon>Burkholderiales</taxon>
        <taxon>Sphaerotilaceae</taxon>
        <taxon>Ideonella</taxon>
    </lineage>
</organism>
<keyword evidence="10 11" id="KW-0472">Membrane</keyword>
<comment type="caution">
    <text evidence="13">The sequence shown here is derived from an EMBL/GenBank/DDBJ whole genome shotgun (WGS) entry which is preliminary data.</text>
</comment>
<keyword evidence="2 11" id="KW-1003">Cell membrane</keyword>
<dbReference type="EMBL" id="JAMXMC010000012">
    <property type="protein sequence ID" value="MCO5978764.1"/>
    <property type="molecule type" value="Genomic_DNA"/>
</dbReference>
<dbReference type="InterPro" id="IPR003820">
    <property type="entry name" value="KdpC"/>
</dbReference>
<evidence type="ECO:0000256" key="9">
    <source>
        <dbReference type="ARBA" id="ARBA00023065"/>
    </source>
</evidence>
<comment type="function">
    <text evidence="11">Part of the high-affinity ATP-driven potassium transport (or Kdp) system, which catalyzes the hydrolysis of ATP coupled with the electrogenic transport of potassium into the cytoplasm. This subunit acts as a catalytic chaperone that increases the ATP-binding affinity of the ATP-hydrolyzing subunit KdpB by the formation of a transient KdpB/KdpC/ATP ternary complex.</text>
</comment>
<feature type="region of interest" description="Disordered" evidence="12">
    <location>
        <begin position="82"/>
        <end position="103"/>
    </location>
</feature>
<evidence type="ECO:0000313" key="14">
    <source>
        <dbReference type="Proteomes" id="UP001204851"/>
    </source>
</evidence>
<evidence type="ECO:0000256" key="11">
    <source>
        <dbReference type="HAMAP-Rule" id="MF_00276"/>
    </source>
</evidence>
<comment type="similarity">
    <text evidence="11">Belongs to the KdpC family.</text>
</comment>
<dbReference type="HAMAP" id="MF_00276">
    <property type="entry name" value="KdpC"/>
    <property type="match status" value="1"/>
</dbReference>
<proteinExistence type="inferred from homology"/>
<sequence>MNTLASPATGARAAAPAEGLWRPALVLFAALSLITGLAYPLAVTGVAQATLAETANGSLVLRDGQAVGSRLIGQPFSDPAHFWGRPSATSPMPDNAANSSGSNLGPSNPALVAAVKDRLQALHAADPSQTAPVPIDLVTASASGLDPHISVAAAQYQLPRIARLRGVPVAALQDLVARHTEGILLGFLGEPRVNVLLLNLDLDARYPTTAPAAPTPAHPLT</sequence>
<evidence type="ECO:0000256" key="6">
    <source>
        <dbReference type="ARBA" id="ARBA00022840"/>
    </source>
</evidence>
<dbReference type="PIRSF" id="PIRSF001296">
    <property type="entry name" value="K_ATPase_KdpC"/>
    <property type="match status" value="1"/>
</dbReference>
<gene>
    <name evidence="11 13" type="primary">kdpC</name>
    <name evidence="13" type="ORF">M0L44_18865</name>
</gene>